<accession>A0A517YC09</accession>
<dbReference type="KEGG" id="aagg:ETAA8_28660"/>
<protein>
    <recommendedName>
        <fullName evidence="3">DUF1802 family protein</fullName>
    </recommendedName>
</protein>
<dbReference type="OrthoDB" id="9808776at2"/>
<dbReference type="RefSeq" id="WP_145088942.1">
    <property type="nucleotide sequence ID" value="NZ_CP036274.1"/>
</dbReference>
<sequence length="190" mass="21071">MTENSCDVALKEWAVICRALETGQQTILLRKGGIAEGAGVFRPDHARFWLYPTQFHQTAEQVTSDLVPLLSETAELRTAAGDLVLRSVAVVEEVRYLTSIEQALALCGLHGWSEDVVRQRFAYRQPGLFLFVLRVFRSEITNQVTESAEMAGCKSWVALPISFPIGRSTPALTSAAFDYAKQLIHSKLNS</sequence>
<evidence type="ECO:0000313" key="2">
    <source>
        <dbReference type="Proteomes" id="UP000315017"/>
    </source>
</evidence>
<gene>
    <name evidence="1" type="ORF">ETAA8_28660</name>
</gene>
<dbReference type="EMBL" id="CP036274">
    <property type="protein sequence ID" value="QDU27775.1"/>
    <property type="molecule type" value="Genomic_DNA"/>
</dbReference>
<organism evidence="1 2">
    <name type="scientific">Anatilimnocola aggregata</name>
    <dbReference type="NCBI Taxonomy" id="2528021"/>
    <lineage>
        <taxon>Bacteria</taxon>
        <taxon>Pseudomonadati</taxon>
        <taxon>Planctomycetota</taxon>
        <taxon>Planctomycetia</taxon>
        <taxon>Pirellulales</taxon>
        <taxon>Pirellulaceae</taxon>
        <taxon>Anatilimnocola</taxon>
    </lineage>
</organism>
<name>A0A517YC09_9BACT</name>
<dbReference type="Pfam" id="PF08819">
    <property type="entry name" value="DUF1802"/>
    <property type="match status" value="1"/>
</dbReference>
<dbReference type="AlphaFoldDB" id="A0A517YC09"/>
<evidence type="ECO:0000313" key="1">
    <source>
        <dbReference type="EMBL" id="QDU27775.1"/>
    </source>
</evidence>
<dbReference type="InterPro" id="IPR014923">
    <property type="entry name" value="DUF1802"/>
</dbReference>
<reference evidence="1 2" key="1">
    <citation type="submission" date="2019-02" db="EMBL/GenBank/DDBJ databases">
        <title>Deep-cultivation of Planctomycetes and their phenomic and genomic characterization uncovers novel biology.</title>
        <authorList>
            <person name="Wiegand S."/>
            <person name="Jogler M."/>
            <person name="Boedeker C."/>
            <person name="Pinto D."/>
            <person name="Vollmers J."/>
            <person name="Rivas-Marin E."/>
            <person name="Kohn T."/>
            <person name="Peeters S.H."/>
            <person name="Heuer A."/>
            <person name="Rast P."/>
            <person name="Oberbeckmann S."/>
            <person name="Bunk B."/>
            <person name="Jeske O."/>
            <person name="Meyerdierks A."/>
            <person name="Storesund J.E."/>
            <person name="Kallscheuer N."/>
            <person name="Luecker S."/>
            <person name="Lage O.M."/>
            <person name="Pohl T."/>
            <person name="Merkel B.J."/>
            <person name="Hornburger P."/>
            <person name="Mueller R.-W."/>
            <person name="Bruemmer F."/>
            <person name="Labrenz M."/>
            <person name="Spormann A.M."/>
            <person name="Op den Camp H."/>
            <person name="Overmann J."/>
            <person name="Amann R."/>
            <person name="Jetten M.S.M."/>
            <person name="Mascher T."/>
            <person name="Medema M.H."/>
            <person name="Devos D.P."/>
            <person name="Kaster A.-K."/>
            <person name="Ovreas L."/>
            <person name="Rohde M."/>
            <person name="Galperin M.Y."/>
            <person name="Jogler C."/>
        </authorList>
    </citation>
    <scope>NUCLEOTIDE SEQUENCE [LARGE SCALE GENOMIC DNA]</scope>
    <source>
        <strain evidence="1 2">ETA_A8</strain>
    </source>
</reference>
<keyword evidence="2" id="KW-1185">Reference proteome</keyword>
<proteinExistence type="predicted"/>
<dbReference type="Proteomes" id="UP000315017">
    <property type="component" value="Chromosome"/>
</dbReference>
<evidence type="ECO:0008006" key="3">
    <source>
        <dbReference type="Google" id="ProtNLM"/>
    </source>
</evidence>